<sequence length="134" mass="15070">MRSVFRKRSWDARYAGRRRIRQAFEIETQLSSAIPMSVLVHAGGTLVDGLTSNKLILFQDGFYIELIASNPEIDPALPHKHRWGFHPENTIIDWAYALSNESDFAAVKRQVQQSGTFYEYGDALAGGRIREGGG</sequence>
<evidence type="ECO:0000313" key="3">
    <source>
        <dbReference type="Proteomes" id="UP000027002"/>
    </source>
</evidence>
<dbReference type="Pfam" id="PF13468">
    <property type="entry name" value="Glyoxalase_3"/>
    <property type="match status" value="1"/>
</dbReference>
<organism evidence="2 3">
    <name type="scientific">Ustilaginoidea virens</name>
    <name type="common">Rice false smut fungus</name>
    <name type="synonym">Villosiclava virens</name>
    <dbReference type="NCBI Taxonomy" id="1159556"/>
    <lineage>
        <taxon>Eukaryota</taxon>
        <taxon>Fungi</taxon>
        <taxon>Dikarya</taxon>
        <taxon>Ascomycota</taxon>
        <taxon>Pezizomycotina</taxon>
        <taxon>Sordariomycetes</taxon>
        <taxon>Hypocreomycetidae</taxon>
        <taxon>Hypocreales</taxon>
        <taxon>Clavicipitaceae</taxon>
        <taxon>Ustilaginoidea</taxon>
    </lineage>
</organism>
<evidence type="ECO:0000313" key="2">
    <source>
        <dbReference type="EMBL" id="QUC19076.1"/>
    </source>
</evidence>
<keyword evidence="3" id="KW-1185">Reference proteome</keyword>
<dbReference type="Gene3D" id="3.10.180.10">
    <property type="entry name" value="2,3-Dihydroxybiphenyl 1,2-Dioxygenase, domain 1"/>
    <property type="match status" value="1"/>
</dbReference>
<name>A0A8E5HP95_USTVR</name>
<protein>
    <recommendedName>
        <fullName evidence="1">Glyoxalase-like domain-containing protein</fullName>
    </recommendedName>
</protein>
<dbReference type="InterPro" id="IPR029068">
    <property type="entry name" value="Glyas_Bleomycin-R_OHBP_Dase"/>
</dbReference>
<dbReference type="Proteomes" id="UP000027002">
    <property type="component" value="Chromosome 2"/>
</dbReference>
<dbReference type="AlphaFoldDB" id="A0A8E5HP95"/>
<reference evidence="2" key="1">
    <citation type="submission" date="2020-03" db="EMBL/GenBank/DDBJ databases">
        <title>A mixture of massive structural variations and highly conserved coding sequences in Ustilaginoidea virens genome.</title>
        <authorList>
            <person name="Zhang K."/>
            <person name="Zhao Z."/>
            <person name="Zhang Z."/>
            <person name="Li Y."/>
            <person name="Hsiang T."/>
            <person name="Sun W."/>
        </authorList>
    </citation>
    <scope>NUCLEOTIDE SEQUENCE</scope>
    <source>
        <strain evidence="2">UV-8b</strain>
    </source>
</reference>
<dbReference type="OrthoDB" id="408973at2759"/>
<proteinExistence type="predicted"/>
<dbReference type="InterPro" id="IPR025870">
    <property type="entry name" value="Glyoxalase-like_dom"/>
</dbReference>
<dbReference type="RefSeq" id="XP_042996749.1">
    <property type="nucleotide sequence ID" value="XM_043140815.1"/>
</dbReference>
<accession>A0A8E5HP95</accession>
<feature type="domain" description="Glyoxalase-like" evidence="1">
    <location>
        <begin position="40"/>
        <end position="124"/>
    </location>
</feature>
<dbReference type="EMBL" id="CP072754">
    <property type="protein sequence ID" value="QUC19076.1"/>
    <property type="molecule type" value="Genomic_DNA"/>
</dbReference>
<dbReference type="KEGG" id="uvi:66064095"/>
<evidence type="ECO:0000259" key="1">
    <source>
        <dbReference type="Pfam" id="PF13468"/>
    </source>
</evidence>
<gene>
    <name evidence="2" type="ORF">UV8b_03317</name>
</gene>
<dbReference type="GeneID" id="66064095"/>